<keyword evidence="15" id="KW-1185">Reference proteome</keyword>
<proteinExistence type="predicted"/>
<dbReference type="Gene3D" id="6.10.340.10">
    <property type="match status" value="1"/>
</dbReference>
<feature type="domain" description="Histidine kinase" evidence="12">
    <location>
        <begin position="220"/>
        <end position="409"/>
    </location>
</feature>
<evidence type="ECO:0000256" key="5">
    <source>
        <dbReference type="ARBA" id="ARBA00022553"/>
    </source>
</evidence>
<comment type="subcellular location">
    <subcellularLocation>
        <location evidence="2">Cell membrane</location>
        <topology evidence="2">Multi-pass membrane protein</topology>
    </subcellularLocation>
</comment>
<evidence type="ECO:0000256" key="8">
    <source>
        <dbReference type="ARBA" id="ARBA00022777"/>
    </source>
</evidence>
<feature type="transmembrane region" description="Helical" evidence="11">
    <location>
        <begin position="138"/>
        <end position="159"/>
    </location>
</feature>
<dbReference type="Proteomes" id="UP001447842">
    <property type="component" value="Chromosome"/>
</dbReference>
<keyword evidence="9" id="KW-0067">ATP-binding</keyword>
<dbReference type="InterPro" id="IPR036097">
    <property type="entry name" value="HisK_dim/P_sf"/>
</dbReference>
<dbReference type="RefSeq" id="WP_345973031.1">
    <property type="nucleotide sequence ID" value="NZ_CP147920.1"/>
</dbReference>
<dbReference type="InterPro" id="IPR036890">
    <property type="entry name" value="HATPase_C_sf"/>
</dbReference>
<evidence type="ECO:0000313" key="15">
    <source>
        <dbReference type="Proteomes" id="UP001447842"/>
    </source>
</evidence>
<name>A0ABZ3HAQ9_9BACT</name>
<dbReference type="PANTHER" id="PTHR44936">
    <property type="entry name" value="SENSOR PROTEIN CREC"/>
    <property type="match status" value="1"/>
</dbReference>
<keyword evidence="8 14" id="KW-0418">Kinase</keyword>
<dbReference type="CDD" id="cd06225">
    <property type="entry name" value="HAMP"/>
    <property type="match status" value="1"/>
</dbReference>
<dbReference type="Pfam" id="PF00672">
    <property type="entry name" value="HAMP"/>
    <property type="match status" value="1"/>
</dbReference>
<sequence length="409" mass="46063">MLPHRSIFFKLNLFFVLALLTLALLFALFHVTASHMETRREVLRGMELARLLHHLRSTDRAERTSALAEAQFALLTTGALPKNARELQPPRNADDHDAREHRERPPLRLYEADGSYYFRSTIRRDPFLVKDERPAENFGGLQLIFVLLLAGLVTLYVLLRRSLLPLRDLHTQIRRFGRGDLDIDTSSTRRDEIAAIANEFNDALEQLRQLRASRQLFLRNVMHELKTPLTKGKLSLAMMEENEQTAYLNRLFSRMDDLINGVAQVEKLQSVGLDRTPQKLGALLETAVHQLYLSAERRQALMITIEPDVSINADAPLFISALSNLLDNALKYSSAPPVTVTADRQGICIANTGAPLDVPLDTVMQPFSSANPAGGLGLGLSITDTVVQAHGFTLVYDYREGTHRFCIRF</sequence>
<feature type="compositionally biased region" description="Basic and acidic residues" evidence="10">
    <location>
        <begin position="92"/>
        <end position="104"/>
    </location>
</feature>
<organism evidence="14 15">
    <name type="scientific">Sulfurimonas diazotrophicus</name>
    <dbReference type="NCBI Taxonomy" id="3131939"/>
    <lineage>
        <taxon>Bacteria</taxon>
        <taxon>Pseudomonadati</taxon>
        <taxon>Campylobacterota</taxon>
        <taxon>Epsilonproteobacteria</taxon>
        <taxon>Campylobacterales</taxon>
        <taxon>Sulfurimonadaceae</taxon>
        <taxon>Sulfurimonas</taxon>
    </lineage>
</organism>
<dbReference type="PROSITE" id="PS50885">
    <property type="entry name" value="HAMP"/>
    <property type="match status" value="1"/>
</dbReference>
<evidence type="ECO:0000256" key="7">
    <source>
        <dbReference type="ARBA" id="ARBA00022741"/>
    </source>
</evidence>
<dbReference type="SMART" id="SM00388">
    <property type="entry name" value="HisKA"/>
    <property type="match status" value="1"/>
</dbReference>
<evidence type="ECO:0000256" key="2">
    <source>
        <dbReference type="ARBA" id="ARBA00004651"/>
    </source>
</evidence>
<comment type="catalytic activity">
    <reaction evidence="1">
        <text>ATP + protein L-histidine = ADP + protein N-phospho-L-histidine.</text>
        <dbReference type="EC" id="2.7.13.3"/>
    </reaction>
</comment>
<evidence type="ECO:0000259" key="13">
    <source>
        <dbReference type="PROSITE" id="PS50885"/>
    </source>
</evidence>
<evidence type="ECO:0000256" key="10">
    <source>
        <dbReference type="SAM" id="MobiDB-lite"/>
    </source>
</evidence>
<dbReference type="InterPro" id="IPR003594">
    <property type="entry name" value="HATPase_dom"/>
</dbReference>
<keyword evidence="4" id="KW-1003">Cell membrane</keyword>
<dbReference type="InterPro" id="IPR047994">
    <property type="entry name" value="ArsS-like"/>
</dbReference>
<dbReference type="InterPro" id="IPR003660">
    <property type="entry name" value="HAMP_dom"/>
</dbReference>
<dbReference type="GO" id="GO:0016301">
    <property type="term" value="F:kinase activity"/>
    <property type="evidence" value="ECO:0007669"/>
    <property type="project" value="UniProtKB-KW"/>
</dbReference>
<dbReference type="EC" id="2.7.13.3" evidence="3"/>
<dbReference type="NCBIfam" id="NF038389">
    <property type="entry name" value="ArsS_fam_HK"/>
    <property type="match status" value="1"/>
</dbReference>
<dbReference type="SUPFAM" id="SSF47384">
    <property type="entry name" value="Homodimeric domain of signal transducing histidine kinase"/>
    <property type="match status" value="1"/>
</dbReference>
<dbReference type="SUPFAM" id="SSF158472">
    <property type="entry name" value="HAMP domain-like"/>
    <property type="match status" value="1"/>
</dbReference>
<evidence type="ECO:0000256" key="9">
    <source>
        <dbReference type="ARBA" id="ARBA00022840"/>
    </source>
</evidence>
<dbReference type="Pfam" id="PF02518">
    <property type="entry name" value="HATPase_c"/>
    <property type="match status" value="1"/>
</dbReference>
<evidence type="ECO:0000256" key="3">
    <source>
        <dbReference type="ARBA" id="ARBA00012438"/>
    </source>
</evidence>
<evidence type="ECO:0000256" key="11">
    <source>
        <dbReference type="SAM" id="Phobius"/>
    </source>
</evidence>
<keyword evidence="5" id="KW-0597">Phosphoprotein</keyword>
<keyword evidence="11" id="KW-0472">Membrane</keyword>
<reference evidence="14 15" key="1">
    <citation type="submission" date="2024-03" db="EMBL/GenBank/DDBJ databases">
        <title>Sulfurimonas sp. HSL3-1.</title>
        <authorList>
            <person name="Wang S."/>
        </authorList>
    </citation>
    <scope>NUCLEOTIDE SEQUENCE [LARGE SCALE GENOMIC DNA]</scope>
    <source>
        <strain evidence="14 15">HSL3-1</strain>
    </source>
</reference>
<keyword evidence="6" id="KW-0808">Transferase</keyword>
<dbReference type="SMART" id="SM00304">
    <property type="entry name" value="HAMP"/>
    <property type="match status" value="1"/>
</dbReference>
<dbReference type="Gene3D" id="3.30.565.10">
    <property type="entry name" value="Histidine kinase-like ATPase, C-terminal domain"/>
    <property type="match status" value="1"/>
</dbReference>
<dbReference type="CDD" id="cd00082">
    <property type="entry name" value="HisKA"/>
    <property type="match status" value="1"/>
</dbReference>
<evidence type="ECO:0000256" key="6">
    <source>
        <dbReference type="ARBA" id="ARBA00022679"/>
    </source>
</evidence>
<gene>
    <name evidence="14" type="ORF">WCY31_02695</name>
</gene>
<accession>A0ABZ3HAQ9</accession>
<keyword evidence="11" id="KW-0812">Transmembrane</keyword>
<dbReference type="SMART" id="SM00387">
    <property type="entry name" value="HATPase_c"/>
    <property type="match status" value="1"/>
</dbReference>
<dbReference type="SUPFAM" id="SSF55874">
    <property type="entry name" value="ATPase domain of HSP90 chaperone/DNA topoisomerase II/histidine kinase"/>
    <property type="match status" value="1"/>
</dbReference>
<protein>
    <recommendedName>
        <fullName evidence="3">histidine kinase</fullName>
        <ecNumber evidence="3">2.7.13.3</ecNumber>
    </recommendedName>
</protein>
<dbReference type="InterPro" id="IPR005467">
    <property type="entry name" value="His_kinase_dom"/>
</dbReference>
<evidence type="ECO:0000259" key="12">
    <source>
        <dbReference type="PROSITE" id="PS50109"/>
    </source>
</evidence>
<feature type="domain" description="HAMP" evidence="13">
    <location>
        <begin position="160"/>
        <end position="212"/>
    </location>
</feature>
<evidence type="ECO:0000256" key="4">
    <source>
        <dbReference type="ARBA" id="ARBA00022475"/>
    </source>
</evidence>
<dbReference type="PROSITE" id="PS50109">
    <property type="entry name" value="HIS_KIN"/>
    <property type="match status" value="1"/>
</dbReference>
<evidence type="ECO:0000313" key="14">
    <source>
        <dbReference type="EMBL" id="XAU15617.1"/>
    </source>
</evidence>
<evidence type="ECO:0000256" key="1">
    <source>
        <dbReference type="ARBA" id="ARBA00000085"/>
    </source>
</evidence>
<keyword evidence="7" id="KW-0547">Nucleotide-binding</keyword>
<dbReference type="Gene3D" id="1.10.287.130">
    <property type="match status" value="1"/>
</dbReference>
<keyword evidence="11" id="KW-1133">Transmembrane helix</keyword>
<dbReference type="PANTHER" id="PTHR44936:SF10">
    <property type="entry name" value="SENSOR PROTEIN RSTB"/>
    <property type="match status" value="1"/>
</dbReference>
<feature type="region of interest" description="Disordered" evidence="10">
    <location>
        <begin position="84"/>
        <end position="104"/>
    </location>
</feature>
<dbReference type="InterPro" id="IPR050980">
    <property type="entry name" value="2C_sensor_his_kinase"/>
</dbReference>
<dbReference type="Pfam" id="PF00512">
    <property type="entry name" value="HisKA"/>
    <property type="match status" value="1"/>
</dbReference>
<dbReference type="InterPro" id="IPR003661">
    <property type="entry name" value="HisK_dim/P_dom"/>
</dbReference>
<dbReference type="EMBL" id="CP147920">
    <property type="protein sequence ID" value="XAU15617.1"/>
    <property type="molecule type" value="Genomic_DNA"/>
</dbReference>